<organism evidence="2 3">
    <name type="scientific">Methylophilus aquaticus</name>
    <dbReference type="NCBI Taxonomy" id="1971610"/>
    <lineage>
        <taxon>Bacteria</taxon>
        <taxon>Pseudomonadati</taxon>
        <taxon>Pseudomonadota</taxon>
        <taxon>Betaproteobacteria</taxon>
        <taxon>Nitrosomonadales</taxon>
        <taxon>Methylophilaceae</taxon>
        <taxon>Methylophilus</taxon>
    </lineage>
</organism>
<accession>A0ABT9JTF5</accession>
<comment type="caution">
    <text evidence="2">The sequence shown here is derived from an EMBL/GenBank/DDBJ whole genome shotgun (WGS) entry which is preliminary data.</text>
</comment>
<evidence type="ECO:0000313" key="3">
    <source>
        <dbReference type="Proteomes" id="UP001225906"/>
    </source>
</evidence>
<dbReference type="EMBL" id="JAVCAP010000012">
    <property type="protein sequence ID" value="MDP8567400.1"/>
    <property type="molecule type" value="Genomic_DNA"/>
</dbReference>
<feature type="transmembrane region" description="Helical" evidence="1">
    <location>
        <begin position="9"/>
        <end position="30"/>
    </location>
</feature>
<reference evidence="3" key="1">
    <citation type="journal article" date="2019" name="Int. J. Syst. Evol. Microbiol.">
        <title>The Global Catalogue of Microorganisms (GCM) 10K type strain sequencing project: providing services to taxonomists for standard genome sequencing and annotation.</title>
        <authorList>
            <consortium name="The Broad Institute Genomics Platform"/>
            <consortium name="The Broad Institute Genome Sequencing Center for Infectious Disease"/>
            <person name="Wu L."/>
            <person name="Ma J."/>
        </authorList>
    </citation>
    <scope>NUCLEOTIDE SEQUENCE [LARGE SCALE GENOMIC DNA]</scope>
    <source>
        <strain evidence="3">VKM B-3159</strain>
    </source>
</reference>
<feature type="transmembrane region" description="Helical" evidence="1">
    <location>
        <begin position="42"/>
        <end position="65"/>
    </location>
</feature>
<evidence type="ECO:0000313" key="2">
    <source>
        <dbReference type="EMBL" id="MDP8567400.1"/>
    </source>
</evidence>
<proteinExistence type="predicted"/>
<name>A0ABT9JTF5_9PROT</name>
<evidence type="ECO:0000256" key="1">
    <source>
        <dbReference type="SAM" id="Phobius"/>
    </source>
</evidence>
<keyword evidence="1" id="KW-0472">Membrane</keyword>
<keyword evidence="3" id="KW-1185">Reference proteome</keyword>
<keyword evidence="1" id="KW-1133">Transmembrane helix</keyword>
<dbReference type="Proteomes" id="UP001225906">
    <property type="component" value="Unassembled WGS sequence"/>
</dbReference>
<dbReference type="Pfam" id="PF11391">
    <property type="entry name" value="DUF2798"/>
    <property type="match status" value="1"/>
</dbReference>
<dbReference type="RefSeq" id="WP_306389123.1">
    <property type="nucleotide sequence ID" value="NZ_JAVCAP010000012.1"/>
</dbReference>
<dbReference type="InterPro" id="IPR021529">
    <property type="entry name" value="DUF2798"/>
</dbReference>
<keyword evidence="1" id="KW-0812">Transmembrane</keyword>
<gene>
    <name evidence="2" type="ORF">Q9291_06025</name>
</gene>
<sequence>MHLRILKKGLFAALMSLVTVNIVCLAILLNNHVASSQFFDKWLHSLLIAWPTAFVCILLIAPLLLRWLDTVIPEQ</sequence>
<protein>
    <submittedName>
        <fullName evidence="2">DUF2798 domain-containing protein</fullName>
    </submittedName>
</protein>